<evidence type="ECO:0000313" key="3">
    <source>
        <dbReference type="EMBL" id="ETO13631.1"/>
    </source>
</evidence>
<comment type="caution">
    <text evidence="3">The sequence shown here is derived from an EMBL/GenBank/DDBJ whole genome shotgun (WGS) entry which is preliminary data.</text>
</comment>
<evidence type="ECO:0000256" key="1">
    <source>
        <dbReference type="SAM" id="MobiDB-lite"/>
    </source>
</evidence>
<reference evidence="3 4" key="1">
    <citation type="journal article" date="2013" name="Curr. Biol.">
        <title>The Genome of the Foraminiferan Reticulomyxa filosa.</title>
        <authorList>
            <person name="Glockner G."/>
            <person name="Hulsmann N."/>
            <person name="Schleicher M."/>
            <person name="Noegel A.A."/>
            <person name="Eichinger L."/>
            <person name="Gallinger C."/>
            <person name="Pawlowski J."/>
            <person name="Sierra R."/>
            <person name="Euteneuer U."/>
            <person name="Pillet L."/>
            <person name="Moustafa A."/>
            <person name="Platzer M."/>
            <person name="Groth M."/>
            <person name="Szafranski K."/>
            <person name="Schliwa M."/>
        </authorList>
    </citation>
    <scope>NUCLEOTIDE SEQUENCE [LARGE SCALE GENOMIC DNA]</scope>
</reference>
<evidence type="ECO:0000256" key="2">
    <source>
        <dbReference type="SAM" id="Phobius"/>
    </source>
</evidence>
<feature type="transmembrane region" description="Helical" evidence="2">
    <location>
        <begin position="51"/>
        <end position="68"/>
    </location>
</feature>
<feature type="transmembrane region" description="Helical" evidence="2">
    <location>
        <begin position="136"/>
        <end position="154"/>
    </location>
</feature>
<proteinExistence type="predicted"/>
<protein>
    <recommendedName>
        <fullName evidence="5">Transmembrane protein</fullName>
    </recommendedName>
</protein>
<keyword evidence="2" id="KW-0812">Transmembrane</keyword>
<keyword evidence="2" id="KW-1133">Transmembrane helix</keyword>
<evidence type="ECO:0000313" key="4">
    <source>
        <dbReference type="Proteomes" id="UP000023152"/>
    </source>
</evidence>
<keyword evidence="4" id="KW-1185">Reference proteome</keyword>
<dbReference type="EMBL" id="ASPP01020487">
    <property type="protein sequence ID" value="ETO13631.1"/>
    <property type="molecule type" value="Genomic_DNA"/>
</dbReference>
<gene>
    <name evidence="3" type="ORF">RFI_23740</name>
</gene>
<organism evidence="3 4">
    <name type="scientific">Reticulomyxa filosa</name>
    <dbReference type="NCBI Taxonomy" id="46433"/>
    <lineage>
        <taxon>Eukaryota</taxon>
        <taxon>Sar</taxon>
        <taxon>Rhizaria</taxon>
        <taxon>Retaria</taxon>
        <taxon>Foraminifera</taxon>
        <taxon>Monothalamids</taxon>
        <taxon>Reticulomyxidae</taxon>
        <taxon>Reticulomyxa</taxon>
    </lineage>
</organism>
<keyword evidence="2" id="KW-0472">Membrane</keyword>
<feature type="transmembrane region" description="Helical" evidence="2">
    <location>
        <begin position="105"/>
        <end position="130"/>
    </location>
</feature>
<accession>X6MIX9</accession>
<sequence length="166" mass="18756">MDTSMDAIQSTEDESESTNNSLLQHETRYLKQLDVTLSKLRPFEMRNMEDVVELIVPAYILLLVNVYLSFVGSSILYAFGALLVISTFFVIWHKLSFRIGLLAPLLLPLVIIIVEMTCFLLICSVCTLYHWKDNYLSLATVSFNILVVVSLFSGEASHKKSTKLSV</sequence>
<feature type="transmembrane region" description="Helical" evidence="2">
    <location>
        <begin position="74"/>
        <end position="93"/>
    </location>
</feature>
<name>X6MIX9_RETFI</name>
<evidence type="ECO:0008006" key="5">
    <source>
        <dbReference type="Google" id="ProtNLM"/>
    </source>
</evidence>
<dbReference type="AlphaFoldDB" id="X6MIX9"/>
<feature type="region of interest" description="Disordered" evidence="1">
    <location>
        <begin position="1"/>
        <end position="21"/>
    </location>
</feature>
<dbReference type="Proteomes" id="UP000023152">
    <property type="component" value="Unassembled WGS sequence"/>
</dbReference>